<protein>
    <recommendedName>
        <fullName evidence="4">YfhO family protein</fullName>
    </recommendedName>
</protein>
<keyword evidence="1" id="KW-1133">Transmembrane helix</keyword>
<dbReference type="PANTHER" id="PTHR38454">
    <property type="entry name" value="INTEGRAL MEMBRANE PROTEIN-RELATED"/>
    <property type="match status" value="1"/>
</dbReference>
<dbReference type="EMBL" id="LBUE01000040">
    <property type="protein sequence ID" value="KKQ54504.1"/>
    <property type="molecule type" value="Genomic_DNA"/>
</dbReference>
<reference evidence="2 3" key="1">
    <citation type="journal article" date="2015" name="Nature">
        <title>rRNA introns, odd ribosomes, and small enigmatic genomes across a large radiation of phyla.</title>
        <authorList>
            <person name="Brown C.T."/>
            <person name="Hug L.A."/>
            <person name="Thomas B.C."/>
            <person name="Sharon I."/>
            <person name="Castelle C.J."/>
            <person name="Singh A."/>
            <person name="Wilkins M.J."/>
            <person name="Williams K.H."/>
            <person name="Banfield J.F."/>
        </authorList>
    </citation>
    <scope>NUCLEOTIDE SEQUENCE [LARGE SCALE GENOMIC DNA]</scope>
</reference>
<dbReference type="STRING" id="1618583.US75_C0040G0001"/>
<evidence type="ECO:0000313" key="3">
    <source>
        <dbReference type="Proteomes" id="UP000034096"/>
    </source>
</evidence>
<dbReference type="AlphaFoldDB" id="A0A0G0KZC8"/>
<dbReference type="InterPro" id="IPR018580">
    <property type="entry name" value="Uncharacterised_YfhO"/>
</dbReference>
<name>A0A0G0KZC8_9BACT</name>
<keyword evidence="1" id="KW-0472">Membrane</keyword>
<comment type="caution">
    <text evidence="2">The sequence shown here is derived from an EMBL/GenBank/DDBJ whole genome shotgun (WGS) entry which is preliminary data.</text>
</comment>
<keyword evidence="1" id="KW-0812">Transmembrane</keyword>
<evidence type="ECO:0008006" key="4">
    <source>
        <dbReference type="Google" id="ProtNLM"/>
    </source>
</evidence>
<dbReference type="Proteomes" id="UP000034096">
    <property type="component" value="Unassembled WGS sequence"/>
</dbReference>
<sequence length="202" mass="23178">TFADYVGIEIFEESTLDLGEQFGTKLKLFRNDQVLPRIYFTPEALVAENEDEAFKKVTSLEHYGPKTVILENKPNILPEEFTGVIDDFRKDNPVEIINYEDQKVEIEADIKTHGFLVLSDSFYPGWKVRIDGTEGKILRANYLVRAVELDPGKHKVEFYYDPVSFRVGLIISLFASGIVVILIVGMKMLNQFSIFKNQFTKK</sequence>
<accession>A0A0G0KZC8</accession>
<evidence type="ECO:0000256" key="1">
    <source>
        <dbReference type="SAM" id="Phobius"/>
    </source>
</evidence>
<feature type="transmembrane region" description="Helical" evidence="1">
    <location>
        <begin position="163"/>
        <end position="186"/>
    </location>
</feature>
<dbReference type="PANTHER" id="PTHR38454:SF1">
    <property type="entry name" value="INTEGRAL MEMBRANE PROTEIN"/>
    <property type="match status" value="1"/>
</dbReference>
<gene>
    <name evidence="2" type="ORF">US75_C0040G0001</name>
</gene>
<feature type="non-terminal residue" evidence="2">
    <location>
        <position position="1"/>
    </location>
</feature>
<proteinExistence type="predicted"/>
<evidence type="ECO:0000313" key="2">
    <source>
        <dbReference type="EMBL" id="KKQ54504.1"/>
    </source>
</evidence>
<dbReference type="Pfam" id="PF09586">
    <property type="entry name" value="YfhO"/>
    <property type="match status" value="1"/>
</dbReference>
<organism evidence="2 3">
    <name type="scientific">Candidatus Woesebacteria bacterium GW2011_GWC1_38_13</name>
    <dbReference type="NCBI Taxonomy" id="1618583"/>
    <lineage>
        <taxon>Bacteria</taxon>
        <taxon>Candidatus Woeseibacteriota</taxon>
    </lineage>
</organism>